<evidence type="ECO:0000256" key="2">
    <source>
        <dbReference type="PROSITE-ProRule" id="PRU00191"/>
    </source>
</evidence>
<keyword evidence="1 2" id="KW-0727">SH2 domain</keyword>
<evidence type="ECO:0000313" key="6">
    <source>
        <dbReference type="Proteomes" id="UP001059041"/>
    </source>
</evidence>
<dbReference type="Gene3D" id="3.30.505.10">
    <property type="entry name" value="SH2 domain"/>
    <property type="match status" value="1"/>
</dbReference>
<sequence length="501" mass="56037">MKPALRPSCRCRYHWTCAYRGRALASMRKWFKWFLDPVECVVYASCGVTVKRIAPALVLGPLGTLEALSPSLRAYTLLWFERTQLPRLRTPGNSLPCWLHGFATRREAEQLLQDKPQGCFLLRLSESKIGFALSYRGEDRCRHFIIEEEDSETFGSVYLIAGEDSRHHSLEDLINYYTHNPVGPFNEMLTVSCNQPNGDREEIDKLGMKNQEGDRKYENGKVISQDEQTKLAIAAGPAVLDSLPTNSNHITSTRDETVQYAAVRKPLKKTASLPECKCGPDTAPPTVENGSSELAERPYNPSVTLDQTHPPEAPYARVNKPPRAASENMPNASAPSELQGATAASVPPSLTNFDTMAADQKYCKFEPMHTYEETIHTRRRDEDEEIDCYAMGWRRQATGNAVELPRHHVYSEVNIRGAQESNAVSSRPTPSLPLRPPPRSAHAALRTESSGQSFGLPPLMVQPRHSDFHHSHNASSSSIYERIPERPSSSRPSLPPPNPKR</sequence>
<evidence type="ECO:0000313" key="5">
    <source>
        <dbReference type="EMBL" id="KAI7798973.1"/>
    </source>
</evidence>
<dbReference type="GO" id="GO:0005737">
    <property type="term" value="C:cytoplasm"/>
    <property type="evidence" value="ECO:0007669"/>
    <property type="project" value="TreeGrafter"/>
</dbReference>
<accession>A0A9W7THQ4</accession>
<dbReference type="SMART" id="SM00252">
    <property type="entry name" value="SH2"/>
    <property type="match status" value="1"/>
</dbReference>
<dbReference type="InterPro" id="IPR036860">
    <property type="entry name" value="SH2_dom_sf"/>
</dbReference>
<dbReference type="PRINTS" id="PR00401">
    <property type="entry name" value="SH2DOMAIN"/>
</dbReference>
<name>A0A9W7THQ4_TRIRA</name>
<dbReference type="EMBL" id="JAFHDT010000016">
    <property type="protein sequence ID" value="KAI7798973.1"/>
    <property type="molecule type" value="Genomic_DNA"/>
</dbReference>
<dbReference type="FunFam" id="3.30.505.10:FF:000103">
    <property type="entry name" value="Si:ch73-109i22.2"/>
    <property type="match status" value="1"/>
</dbReference>
<feature type="compositionally biased region" description="Pro residues" evidence="3">
    <location>
        <begin position="430"/>
        <end position="439"/>
    </location>
</feature>
<dbReference type="PROSITE" id="PS50001">
    <property type="entry name" value="SH2"/>
    <property type="match status" value="1"/>
</dbReference>
<feature type="region of interest" description="Disordered" evidence="3">
    <location>
        <begin position="279"/>
        <end position="345"/>
    </location>
</feature>
<keyword evidence="6" id="KW-1185">Reference proteome</keyword>
<protein>
    <recommendedName>
        <fullName evidence="4">SH2 domain-containing protein</fullName>
    </recommendedName>
</protein>
<proteinExistence type="predicted"/>
<dbReference type="Pfam" id="PF00017">
    <property type="entry name" value="SH2"/>
    <property type="match status" value="1"/>
</dbReference>
<evidence type="ECO:0000256" key="1">
    <source>
        <dbReference type="ARBA" id="ARBA00022999"/>
    </source>
</evidence>
<dbReference type="SUPFAM" id="SSF55550">
    <property type="entry name" value="SH2 domain"/>
    <property type="match status" value="1"/>
</dbReference>
<evidence type="ECO:0000259" key="4">
    <source>
        <dbReference type="PROSITE" id="PS50001"/>
    </source>
</evidence>
<dbReference type="Proteomes" id="UP001059041">
    <property type="component" value="Linkage Group LG16"/>
</dbReference>
<dbReference type="AlphaFoldDB" id="A0A9W7THQ4"/>
<gene>
    <name evidence="5" type="ORF">IRJ41_016039</name>
</gene>
<dbReference type="PANTHER" id="PTHR14388">
    <property type="entry name" value="T CELL-SPECIFIC ADAPTER PROTEIN TSAD"/>
    <property type="match status" value="1"/>
</dbReference>
<feature type="region of interest" description="Disordered" evidence="3">
    <location>
        <begin position="419"/>
        <end position="501"/>
    </location>
</feature>
<reference evidence="5" key="1">
    <citation type="submission" date="2021-02" db="EMBL/GenBank/DDBJ databases">
        <title>Comparative genomics reveals that relaxation of natural selection precedes convergent phenotypic evolution of cavefish.</title>
        <authorList>
            <person name="Peng Z."/>
        </authorList>
    </citation>
    <scope>NUCLEOTIDE SEQUENCE</scope>
    <source>
        <tissue evidence="5">Muscle</tissue>
    </source>
</reference>
<comment type="caution">
    <text evidence="5">The sequence shown here is derived from an EMBL/GenBank/DDBJ whole genome shotgun (WGS) entry which is preliminary data.</text>
</comment>
<dbReference type="InterPro" id="IPR000980">
    <property type="entry name" value="SH2"/>
</dbReference>
<feature type="domain" description="SH2" evidence="4">
    <location>
        <begin position="98"/>
        <end position="193"/>
    </location>
</feature>
<organism evidence="5 6">
    <name type="scientific">Triplophysa rosa</name>
    <name type="common">Cave loach</name>
    <dbReference type="NCBI Taxonomy" id="992332"/>
    <lineage>
        <taxon>Eukaryota</taxon>
        <taxon>Metazoa</taxon>
        <taxon>Chordata</taxon>
        <taxon>Craniata</taxon>
        <taxon>Vertebrata</taxon>
        <taxon>Euteleostomi</taxon>
        <taxon>Actinopterygii</taxon>
        <taxon>Neopterygii</taxon>
        <taxon>Teleostei</taxon>
        <taxon>Ostariophysi</taxon>
        <taxon>Cypriniformes</taxon>
        <taxon>Nemacheilidae</taxon>
        <taxon>Triplophysa</taxon>
    </lineage>
</organism>
<evidence type="ECO:0000256" key="3">
    <source>
        <dbReference type="SAM" id="MobiDB-lite"/>
    </source>
</evidence>
<dbReference type="PANTHER" id="PTHR14388:SF23">
    <property type="entry name" value="SI:CH73-109I22.2"/>
    <property type="match status" value="1"/>
</dbReference>